<dbReference type="EMBL" id="AP019310">
    <property type="protein sequence ID" value="BBH42945.1"/>
    <property type="molecule type" value="Genomic_DNA"/>
</dbReference>
<reference evidence="2" key="1">
    <citation type="journal article" date="2019" name="Sci. Rep.">
        <title>Horizontally-acquired genetic elements in the mitochondrial genome of a centrohelid Marophrys sp. SRT127.</title>
        <authorList>
            <person name="Nishimura Y."/>
            <person name="Shiratori T."/>
            <person name="Ishida K."/>
            <person name="Hashimoto T."/>
            <person name="Ohkuma M."/>
            <person name="Inagaki Y."/>
        </authorList>
    </citation>
    <scope>NUCLEOTIDE SEQUENCE</scope>
    <source>
        <strain evidence="2">SRT127</strain>
    </source>
</reference>
<dbReference type="GO" id="GO:0048564">
    <property type="term" value="P:photosystem I assembly"/>
    <property type="evidence" value="ECO:0007669"/>
    <property type="project" value="TreeGrafter"/>
</dbReference>
<accession>A0A455REE3</accession>
<dbReference type="PANTHER" id="PTHR47539">
    <property type="entry name" value="PENTATRICOPEPTIDE REPEAT-CONTAINING PROTEIN OTP51, CHLOROPLASTIC"/>
    <property type="match status" value="1"/>
</dbReference>
<evidence type="ECO:0000259" key="1">
    <source>
        <dbReference type="Pfam" id="PF03161"/>
    </source>
</evidence>
<dbReference type="SUPFAM" id="SSF55608">
    <property type="entry name" value="Homing endonucleases"/>
    <property type="match status" value="1"/>
</dbReference>
<feature type="domain" description="Homing endonuclease LAGLIDADG" evidence="1">
    <location>
        <begin position="9"/>
        <end position="111"/>
    </location>
</feature>
<sequence length="121" mass="14414">MTLNDEQKQVLIGTLLGDGHLETRNDGKTYRFKFAQSNLHKAYLFHVLYHHVFRNLTLTAPKQKANGMWYFNTIVRSSACFRPYAEQFYGLEKGVPQLIDQWLTPKVLAYWPPFRWWLYEV</sequence>
<protein>
    <submittedName>
        <fullName evidence="2">LAGLIDADG homing endonuclease</fullName>
    </submittedName>
</protein>
<keyword evidence="2" id="KW-0255">Endonuclease</keyword>
<dbReference type="Pfam" id="PF03161">
    <property type="entry name" value="LAGLIDADG_2"/>
    <property type="match status" value="1"/>
</dbReference>
<dbReference type="InterPro" id="IPR027434">
    <property type="entry name" value="Homing_endonucl"/>
</dbReference>
<dbReference type="GO" id="GO:0004519">
    <property type="term" value="F:endonuclease activity"/>
    <property type="evidence" value="ECO:0007669"/>
    <property type="project" value="UniProtKB-KW"/>
</dbReference>
<keyword evidence="2" id="KW-0496">Mitochondrion</keyword>
<organism evidence="2">
    <name type="scientific">Marophrys sp. SRT127</name>
    <dbReference type="NCBI Taxonomy" id="2488311"/>
    <lineage>
        <taxon>Eukaryota</taxon>
        <taxon>Haptista</taxon>
        <taxon>Centroplasthelida</taxon>
        <taxon>Panacanthocystida</taxon>
        <taxon>Acanthocystida</taxon>
        <taxon>Marophrys</taxon>
    </lineage>
</organism>
<evidence type="ECO:0000313" key="2">
    <source>
        <dbReference type="EMBL" id="BBH42945.1"/>
    </source>
</evidence>
<proteinExistence type="predicted"/>
<dbReference type="InterPro" id="IPR004860">
    <property type="entry name" value="LAGLIDADG_dom"/>
</dbReference>
<dbReference type="AlphaFoldDB" id="A0A455REE3"/>
<dbReference type="GO" id="GO:0045292">
    <property type="term" value="P:mRNA cis splicing, via spliceosome"/>
    <property type="evidence" value="ECO:0007669"/>
    <property type="project" value="TreeGrafter"/>
</dbReference>
<geneLocation type="mitochondrion" evidence="2"/>
<keyword evidence="2" id="KW-0540">Nuclease</keyword>
<name>A0A455REE3_9EUKA</name>
<dbReference type="Gene3D" id="3.10.28.10">
    <property type="entry name" value="Homing endonucleases"/>
    <property type="match status" value="1"/>
</dbReference>
<dbReference type="GO" id="GO:0000373">
    <property type="term" value="P:Group II intron splicing"/>
    <property type="evidence" value="ECO:0007669"/>
    <property type="project" value="TreeGrafter"/>
</dbReference>
<dbReference type="InterPro" id="IPR052500">
    <property type="entry name" value="Chloro/Mito_RNA_Process"/>
</dbReference>
<keyword evidence="2" id="KW-0378">Hydrolase</keyword>
<dbReference type="PANTHER" id="PTHR47539:SF1">
    <property type="entry name" value="PENTATRICOPEPTIDE REPEAT-CONTAINING PROTEIN OTP51, CHLOROPLASTIC"/>
    <property type="match status" value="1"/>
</dbReference>